<dbReference type="EMBL" id="LJPT01000118">
    <property type="protein sequence ID" value="KPW47009.1"/>
    <property type="molecule type" value="Genomic_DNA"/>
</dbReference>
<organism evidence="1 2">
    <name type="scientific">Pseudomonas syringae pv. antirrhini</name>
    <dbReference type="NCBI Taxonomy" id="251702"/>
    <lineage>
        <taxon>Bacteria</taxon>
        <taxon>Pseudomonadati</taxon>
        <taxon>Pseudomonadota</taxon>
        <taxon>Gammaproteobacteria</taxon>
        <taxon>Pseudomonadales</taxon>
        <taxon>Pseudomonadaceae</taxon>
        <taxon>Pseudomonas</taxon>
    </lineage>
</organism>
<proteinExistence type="predicted"/>
<evidence type="ECO:0000313" key="1">
    <source>
        <dbReference type="EMBL" id="KPW47009.1"/>
    </source>
</evidence>
<evidence type="ECO:0000313" key="2">
    <source>
        <dbReference type="Proteomes" id="UP000050425"/>
    </source>
</evidence>
<comment type="caution">
    <text evidence="1">The sequence shown here is derived from an EMBL/GenBank/DDBJ whole genome shotgun (WGS) entry which is preliminary data.</text>
</comment>
<accession>A0A0P9JI23</accession>
<reference evidence="1 2" key="1">
    <citation type="submission" date="2015-09" db="EMBL/GenBank/DDBJ databases">
        <title>Genome announcement of multiple Pseudomonas syringae strains.</title>
        <authorList>
            <person name="Thakur S."/>
            <person name="Wang P.W."/>
            <person name="Gong Y."/>
            <person name="Weir B.S."/>
            <person name="Guttman D.S."/>
        </authorList>
    </citation>
    <scope>NUCLEOTIDE SEQUENCE [LARGE SCALE GENOMIC DNA]</scope>
    <source>
        <strain evidence="1 2">ICMP4303</strain>
    </source>
</reference>
<dbReference type="AlphaFoldDB" id="A0A0P9JI23"/>
<gene>
    <name evidence="1" type="ORF">ALO88_102856</name>
</gene>
<sequence>MLAWNVGFMRRLHCKELISNDISKVLAQHYQTHKVPQTRLQGLPGISERDIRKSVCSPVRVGYASSISGRISSPQPLEIGRNSDSQNRENQDLHTWTVVVIFTPYLREASNKLIHGNVGA</sequence>
<dbReference type="Proteomes" id="UP000050425">
    <property type="component" value="Unassembled WGS sequence"/>
</dbReference>
<dbReference type="PATRIC" id="fig|251702.3.peg.2622"/>
<name>A0A0P9JI23_9PSED</name>
<protein>
    <submittedName>
        <fullName evidence="1">Uncharacterized protein</fullName>
    </submittedName>
</protein>